<accession>A0A6M8NMQ3</accession>
<name>A0A6M8NMQ3_9BACT</name>
<dbReference type="EMBL" id="NXII01000009">
    <property type="protein sequence ID" value="RXI40704.1"/>
    <property type="molecule type" value="Genomic_DNA"/>
</dbReference>
<keyword evidence="2" id="KW-1185">Reference proteome</keyword>
<reference evidence="1 2" key="1">
    <citation type="submission" date="2017-09" db="EMBL/GenBank/DDBJ databases">
        <title>Genomics of the genus Arcobacter.</title>
        <authorList>
            <person name="Perez-Cataluna A."/>
            <person name="Figueras M.J."/>
            <person name="Salas-Masso N."/>
        </authorList>
    </citation>
    <scope>NUCLEOTIDE SEQUENCE [LARGE SCALE GENOMIC DNA]</scope>
    <source>
        <strain evidence="1 2">CECT 7834</strain>
    </source>
</reference>
<protein>
    <submittedName>
        <fullName evidence="1">Uncharacterized protein</fullName>
    </submittedName>
</protein>
<dbReference type="Pfam" id="PF01507">
    <property type="entry name" value="PAPS_reduct"/>
    <property type="match status" value="1"/>
</dbReference>
<dbReference type="PANTHER" id="PTHR43196">
    <property type="entry name" value="SULFATE ADENYLYLTRANSFERASE SUBUNIT 2"/>
    <property type="match status" value="1"/>
</dbReference>
<dbReference type="PANTHER" id="PTHR43196:SF2">
    <property type="entry name" value="PHOSPHOADENOSINE PHOSPHOSULFATE REDUCTASE"/>
    <property type="match status" value="1"/>
</dbReference>
<sequence>MKSLIMNKKDLHVIAISGGKDSAALAIYLKDKYPEREFMYLFFDTGEELEETYLYINDLESRLGIKVRREFPAKSFKELLLEHNDFLPSPTQRWCTRKMKVETFLKVMEEFEGYQVYNYVGIRADEDRVGLRPPMDNITTVMPFQEDGITLEDVKRILNDSGLGLPRYYEPVKDEEYDIEYYRSRSGCYFCFYMRQIEWVWLYEKHPDEFKKAMQFEKQGFSWIQDMPLSDLIKPENIDKIKKSYKRTEELKKKQPLKNGTVMQQMSNMSKHDQALDDFEKDKFCSMCIL</sequence>
<dbReference type="InterPro" id="IPR050128">
    <property type="entry name" value="Sulfate_adenylyltrnsfr_sub2"/>
</dbReference>
<evidence type="ECO:0000313" key="2">
    <source>
        <dbReference type="Proteomes" id="UP000290378"/>
    </source>
</evidence>
<comment type="caution">
    <text evidence="1">The sequence shown here is derived from an EMBL/GenBank/DDBJ whole genome shotgun (WGS) entry which is preliminary data.</text>
</comment>
<dbReference type="InterPro" id="IPR002500">
    <property type="entry name" value="PAPS_reduct_dom"/>
</dbReference>
<proteinExistence type="predicted"/>
<dbReference type="GO" id="GO:0003824">
    <property type="term" value="F:catalytic activity"/>
    <property type="evidence" value="ECO:0007669"/>
    <property type="project" value="InterPro"/>
</dbReference>
<dbReference type="AlphaFoldDB" id="A0A6M8NMQ3"/>
<evidence type="ECO:0000313" key="1">
    <source>
        <dbReference type="EMBL" id="RXI40704.1"/>
    </source>
</evidence>
<dbReference type="InterPro" id="IPR014729">
    <property type="entry name" value="Rossmann-like_a/b/a_fold"/>
</dbReference>
<dbReference type="Gene3D" id="3.40.50.620">
    <property type="entry name" value="HUPs"/>
    <property type="match status" value="1"/>
</dbReference>
<gene>
    <name evidence="1" type="ORF">CP963_07970</name>
</gene>
<dbReference type="SUPFAM" id="SSF52402">
    <property type="entry name" value="Adenine nucleotide alpha hydrolases-like"/>
    <property type="match status" value="1"/>
</dbReference>
<organism evidence="1 2">
    <name type="scientific">Arcobacter cloacae</name>
    <dbReference type="NCBI Taxonomy" id="1054034"/>
    <lineage>
        <taxon>Bacteria</taxon>
        <taxon>Pseudomonadati</taxon>
        <taxon>Campylobacterota</taxon>
        <taxon>Epsilonproteobacteria</taxon>
        <taxon>Campylobacterales</taxon>
        <taxon>Arcobacteraceae</taxon>
        <taxon>Arcobacter</taxon>
    </lineage>
</organism>
<dbReference type="Proteomes" id="UP000290378">
    <property type="component" value="Unassembled WGS sequence"/>
</dbReference>